<evidence type="ECO:0000256" key="1">
    <source>
        <dbReference type="SAM" id="Phobius"/>
    </source>
</evidence>
<reference evidence="2 3" key="1">
    <citation type="submission" date="2020-04" db="EMBL/GenBank/DDBJ databases">
        <title>Genome sequencing of novel species.</title>
        <authorList>
            <person name="Heo J."/>
            <person name="Kim S.-J."/>
            <person name="Kim J.-S."/>
            <person name="Hong S.-B."/>
            <person name="Kwon S.-W."/>
        </authorList>
    </citation>
    <scope>NUCLEOTIDE SEQUENCE [LARGE SCALE GENOMIC DNA]</scope>
    <source>
        <strain evidence="2 3">CJU-R4</strain>
    </source>
</reference>
<dbReference type="Gene3D" id="1.25.40.10">
    <property type="entry name" value="Tetratricopeptide repeat domain"/>
    <property type="match status" value="1"/>
</dbReference>
<name>A0A7L5DMH4_9BACT</name>
<dbReference type="SUPFAM" id="SSF48452">
    <property type="entry name" value="TPR-like"/>
    <property type="match status" value="1"/>
</dbReference>
<keyword evidence="1" id="KW-0812">Transmembrane</keyword>
<accession>A0A7L5DMH4</accession>
<feature type="transmembrane region" description="Helical" evidence="1">
    <location>
        <begin position="82"/>
        <end position="103"/>
    </location>
</feature>
<dbReference type="Pfam" id="PF13174">
    <property type="entry name" value="TPR_6"/>
    <property type="match status" value="1"/>
</dbReference>
<proteinExistence type="predicted"/>
<organism evidence="2 3">
    <name type="scientific">Spirosoma rhododendri</name>
    <dbReference type="NCBI Taxonomy" id="2728024"/>
    <lineage>
        <taxon>Bacteria</taxon>
        <taxon>Pseudomonadati</taxon>
        <taxon>Bacteroidota</taxon>
        <taxon>Cytophagia</taxon>
        <taxon>Cytophagales</taxon>
        <taxon>Cytophagaceae</taxon>
        <taxon>Spirosoma</taxon>
    </lineage>
</organism>
<dbReference type="KEGG" id="srho:HH216_13560"/>
<keyword evidence="1" id="KW-0472">Membrane</keyword>
<dbReference type="EMBL" id="CP051677">
    <property type="protein sequence ID" value="QJD79325.1"/>
    <property type="molecule type" value="Genomic_DNA"/>
</dbReference>
<dbReference type="Proteomes" id="UP000501128">
    <property type="component" value="Chromosome"/>
</dbReference>
<dbReference type="RefSeq" id="WP_169551291.1">
    <property type="nucleotide sequence ID" value="NZ_CP051677.1"/>
</dbReference>
<keyword evidence="1" id="KW-1133">Transmembrane helix</keyword>
<dbReference type="InterPro" id="IPR011990">
    <property type="entry name" value="TPR-like_helical_dom_sf"/>
</dbReference>
<protein>
    <submittedName>
        <fullName evidence="2">Tetratricopeptide repeat protein</fullName>
    </submittedName>
</protein>
<dbReference type="InterPro" id="IPR019734">
    <property type="entry name" value="TPR_rpt"/>
</dbReference>
<dbReference type="AlphaFoldDB" id="A0A7L5DMH4"/>
<evidence type="ECO:0000313" key="2">
    <source>
        <dbReference type="EMBL" id="QJD79325.1"/>
    </source>
</evidence>
<evidence type="ECO:0000313" key="3">
    <source>
        <dbReference type="Proteomes" id="UP000501128"/>
    </source>
</evidence>
<keyword evidence="3" id="KW-1185">Reference proteome</keyword>
<sequence>MNELETIENYVNGLLSPDERARFDAELAYNSALAESLAFYVLTQEVARQQALDTRKAELAALRTRPVPSEASVRPLWGSAGMVRWLAVAASVVLVLAVGYYALRPKTDTLAALTTTYANERFGQLPVTMGGKSDDVQQGIARFNDGQIARADSLFETALRTQPQRDDALTYAGITAFRLGQYDRAIDRFQRLGQLPGRFANPGPYYEALARLRRNLPDDKSRAKGLLEQVVRQNLVGAKEAERLLATNNL</sequence>
<gene>
    <name evidence="2" type="ORF">HH216_13560</name>
</gene>